<protein>
    <submittedName>
        <fullName evidence="4">Carbamoyltransferase N-terminal domain-containing protein</fullName>
    </submittedName>
</protein>
<dbReference type="InterPro" id="IPR003696">
    <property type="entry name" value="Carbtransf_dom"/>
</dbReference>
<dbReference type="Gene3D" id="3.90.870.20">
    <property type="entry name" value="Carbamoyltransferase, C-terminal domain"/>
    <property type="match status" value="1"/>
</dbReference>
<dbReference type="RefSeq" id="WP_352065808.1">
    <property type="nucleotide sequence ID" value="NZ_JBEPAZ010000069.1"/>
</dbReference>
<dbReference type="PANTHER" id="PTHR34847:SF1">
    <property type="entry name" value="NODULATION PROTEIN U"/>
    <property type="match status" value="1"/>
</dbReference>
<dbReference type="InterPro" id="IPR051338">
    <property type="entry name" value="NodU/CmcH_Carbamoyltrnsfr"/>
</dbReference>
<dbReference type="InterPro" id="IPR038152">
    <property type="entry name" value="Carbam_trans_C_sf"/>
</dbReference>
<dbReference type="InterPro" id="IPR043129">
    <property type="entry name" value="ATPase_NBD"/>
</dbReference>
<keyword evidence="5" id="KW-1185">Reference proteome</keyword>
<dbReference type="Proteomes" id="UP001470023">
    <property type="component" value="Unassembled WGS sequence"/>
</dbReference>
<accession>A0ABV1UJR8</accession>
<comment type="caution">
    <text evidence="4">The sequence shown here is derived from an EMBL/GenBank/DDBJ whole genome shotgun (WGS) entry which is preliminary data.</text>
</comment>
<evidence type="ECO:0000256" key="1">
    <source>
        <dbReference type="ARBA" id="ARBA00006129"/>
    </source>
</evidence>
<evidence type="ECO:0000259" key="3">
    <source>
        <dbReference type="Pfam" id="PF16861"/>
    </source>
</evidence>
<comment type="similarity">
    <text evidence="1">Belongs to the NodU/CmcH family.</text>
</comment>
<evidence type="ECO:0000313" key="5">
    <source>
        <dbReference type="Proteomes" id="UP001470023"/>
    </source>
</evidence>
<dbReference type="SUPFAM" id="SSF53067">
    <property type="entry name" value="Actin-like ATPase domain"/>
    <property type="match status" value="1"/>
</dbReference>
<feature type="domain" description="Carbamoyltransferase" evidence="2">
    <location>
        <begin position="4"/>
        <end position="359"/>
    </location>
</feature>
<reference evidence="4 5" key="1">
    <citation type="submission" date="2024-06" db="EMBL/GenBank/DDBJ databases">
        <title>The Natural Products Discovery Center: Release of the First 8490 Sequenced Strains for Exploring Actinobacteria Biosynthetic Diversity.</title>
        <authorList>
            <person name="Kalkreuter E."/>
            <person name="Kautsar S.A."/>
            <person name="Yang D."/>
            <person name="Bader C.D."/>
            <person name="Teijaro C.N."/>
            <person name="Fluegel L."/>
            <person name="Davis C.M."/>
            <person name="Simpson J.R."/>
            <person name="Lauterbach L."/>
            <person name="Steele A.D."/>
            <person name="Gui C."/>
            <person name="Meng S."/>
            <person name="Li G."/>
            <person name="Viehrig K."/>
            <person name="Ye F."/>
            <person name="Su P."/>
            <person name="Kiefer A.F."/>
            <person name="Nichols A."/>
            <person name="Cepeda A.J."/>
            <person name="Yan W."/>
            <person name="Fan B."/>
            <person name="Jiang Y."/>
            <person name="Adhikari A."/>
            <person name="Zheng C.-J."/>
            <person name="Schuster L."/>
            <person name="Cowan T.M."/>
            <person name="Smanski M.J."/>
            <person name="Chevrette M.G."/>
            <person name="De Carvalho L.P.S."/>
            <person name="Shen B."/>
        </authorList>
    </citation>
    <scope>NUCLEOTIDE SEQUENCE [LARGE SCALE GENOMIC DNA]</scope>
    <source>
        <strain evidence="4 5">NPDC001166</strain>
    </source>
</reference>
<dbReference type="EMBL" id="JBEPAZ010000069">
    <property type="protein sequence ID" value="MER6433796.1"/>
    <property type="molecule type" value="Genomic_DNA"/>
</dbReference>
<sequence length="573" mass="62396">MITCGLKLTHDGAIAILDGDRLVFSVEIEKIANGKRYSNLEDLALVPRILGDFGFRTSDVDRWAVDGWDGRVPTRLSILNHGVENDLMLAPYKESDAHPDLAEPGVTGTFRLDTQSHTYASWAHAAGHLASAYCSSPFASRGEPAFVLVWDGGMFPQLYWVDPDEGVTNCGSLFPVIGHVYAIAGYHFGPFVKGEDQKTATPTHDLAIAGKLMAYVALGQPDDFTLSVLREEFDRFFEGDSAQAVHYRASVGGFGKAVEPSNDIVHEFFAMVASRVKPHGVSDEDVLATVHRFLEDMLASRLEGQMLRIMGPGPWNVCFVGGCALNIKWNSALRRLPSCNDVWVPPFPNDSGSAIGSALLARPHGSRFRPMDWDVHLGPELLPHGPLPDGWNASDCSVEELARVLHESGGPVVVLHGRAELGPRALGGRSILAAPVAAEMKAHLNEIKNREGYRPVAPICLTSEAPEIFHPGTPDPFMLFDHQVRPEWVDRIPAVVHLDGTARLQTVNAADNAFLGELLTAYHRLSGIPVLCNTSANLNGSGFFPDVASAISWGRVPKIWSRNRLFEQQGPAS</sequence>
<dbReference type="PANTHER" id="PTHR34847">
    <property type="entry name" value="NODULATION PROTEIN U"/>
    <property type="match status" value="1"/>
</dbReference>
<evidence type="ECO:0000259" key="2">
    <source>
        <dbReference type="Pfam" id="PF02543"/>
    </source>
</evidence>
<name>A0ABV1UJR8_9ACTN</name>
<dbReference type="Pfam" id="PF02543">
    <property type="entry name" value="Carbam_trans_N"/>
    <property type="match status" value="1"/>
</dbReference>
<evidence type="ECO:0000313" key="4">
    <source>
        <dbReference type="EMBL" id="MER6433796.1"/>
    </source>
</evidence>
<dbReference type="Pfam" id="PF16861">
    <property type="entry name" value="Carbam_trans_C"/>
    <property type="match status" value="1"/>
</dbReference>
<gene>
    <name evidence="4" type="ORF">ABT272_39740</name>
</gene>
<proteinExistence type="inferred from homology"/>
<dbReference type="Gene3D" id="3.30.420.40">
    <property type="match status" value="1"/>
</dbReference>
<dbReference type="InterPro" id="IPR031730">
    <property type="entry name" value="Carbam_trans_C"/>
</dbReference>
<feature type="domain" description="Carbamoyltransferase C-terminal" evidence="3">
    <location>
        <begin position="409"/>
        <end position="551"/>
    </location>
</feature>
<organism evidence="4 5">
    <name type="scientific">Streptomyces sp. 900105245</name>
    <dbReference type="NCBI Taxonomy" id="3154379"/>
    <lineage>
        <taxon>Bacteria</taxon>
        <taxon>Bacillati</taxon>
        <taxon>Actinomycetota</taxon>
        <taxon>Actinomycetes</taxon>
        <taxon>Kitasatosporales</taxon>
        <taxon>Streptomycetaceae</taxon>
        <taxon>Streptomyces</taxon>
    </lineage>
</organism>